<evidence type="ECO:0000313" key="3">
    <source>
        <dbReference type="Proteomes" id="UP000182827"/>
    </source>
</evidence>
<keyword evidence="3" id="KW-1185">Reference proteome</keyword>
<protein>
    <submittedName>
        <fullName evidence="2">Acyl dehydratase</fullName>
    </submittedName>
</protein>
<dbReference type="AlphaFoldDB" id="A0A1I6QHP8"/>
<name>A0A1I6QHP8_9GAMM</name>
<sequence length="148" mass="16519">MTQLFLDDLYVGQKFVSESYALSEEKIIQYAQEFDPQIFHLDPVAAEDTFFKGLAASGWHTAAITMRLLVNSLNLHHGIIGAGGDLVWPQPTRSTDILSVESEIIEIKPSKSKPNQALVTFKCETKNQHAEAVQILHPKLIAFKKISI</sequence>
<dbReference type="Proteomes" id="UP000182827">
    <property type="component" value="Unassembled WGS sequence"/>
</dbReference>
<accession>A0A1I6QHP8</accession>
<feature type="domain" description="MaoC-like" evidence="1">
    <location>
        <begin position="12"/>
        <end position="75"/>
    </location>
</feature>
<proteinExistence type="predicted"/>
<dbReference type="EMBL" id="FOZU01000004">
    <property type="protein sequence ID" value="SFS51991.1"/>
    <property type="molecule type" value="Genomic_DNA"/>
</dbReference>
<evidence type="ECO:0000313" key="2">
    <source>
        <dbReference type="EMBL" id="SFS51991.1"/>
    </source>
</evidence>
<reference evidence="3" key="1">
    <citation type="submission" date="2016-10" db="EMBL/GenBank/DDBJ databases">
        <authorList>
            <person name="Varghese N."/>
            <person name="Submissions S."/>
        </authorList>
    </citation>
    <scope>NUCLEOTIDE SEQUENCE [LARGE SCALE GENOMIC DNA]</scope>
    <source>
        <strain evidence="3">ANC 5076</strain>
    </source>
</reference>
<dbReference type="InterPro" id="IPR029069">
    <property type="entry name" value="HotDog_dom_sf"/>
</dbReference>
<dbReference type="InterPro" id="IPR002539">
    <property type="entry name" value="MaoC-like_dom"/>
</dbReference>
<dbReference type="Gene3D" id="3.10.129.10">
    <property type="entry name" value="Hotdog Thioesterase"/>
    <property type="match status" value="1"/>
</dbReference>
<dbReference type="CDD" id="cd03454">
    <property type="entry name" value="YdeM"/>
    <property type="match status" value="1"/>
</dbReference>
<evidence type="ECO:0000259" key="1">
    <source>
        <dbReference type="Pfam" id="PF01575"/>
    </source>
</evidence>
<dbReference type="SUPFAM" id="SSF54637">
    <property type="entry name" value="Thioesterase/thiol ester dehydrase-isomerase"/>
    <property type="match status" value="1"/>
</dbReference>
<gene>
    <name evidence="2" type="ORF">SAMN05444586_100461</name>
</gene>
<dbReference type="Pfam" id="PF01575">
    <property type="entry name" value="MaoC_dehydratas"/>
    <property type="match status" value="1"/>
</dbReference>
<dbReference type="RefSeq" id="WP_074944310.1">
    <property type="nucleotide sequence ID" value="NZ_FOZU01000004.1"/>
</dbReference>
<organism evidence="2 3">
    <name type="scientific">Acinetobacter bohemicus</name>
    <dbReference type="NCBI Taxonomy" id="1435036"/>
    <lineage>
        <taxon>Bacteria</taxon>
        <taxon>Pseudomonadati</taxon>
        <taxon>Pseudomonadota</taxon>
        <taxon>Gammaproteobacteria</taxon>
        <taxon>Moraxellales</taxon>
        <taxon>Moraxellaceae</taxon>
        <taxon>Acinetobacter</taxon>
    </lineage>
</organism>